<sequence>MSVEESSVLQHVPNESHYTFGGSSVAPRPTITRSSTMRTCPDKLPFDPHGGIQTVNIANSTNNRQAFKVKCSDNMLYRVSPVFGFVEPGETFKIDVLRQNGEKKTDNLLILTSQAAQEENDAKKVFERPQDREMVVVPLIAC</sequence>
<dbReference type="Pfam" id="PF00635">
    <property type="entry name" value="Motile_Sperm"/>
    <property type="match status" value="1"/>
</dbReference>
<comment type="caution">
    <text evidence="4">The sequence shown here is derived from an EMBL/GenBank/DDBJ whole genome shotgun (WGS) entry which is preliminary data.</text>
</comment>
<dbReference type="InterPro" id="IPR051774">
    <property type="entry name" value="Sperm-specific_class_P"/>
</dbReference>
<feature type="domain" description="MSP" evidence="3">
    <location>
        <begin position="24"/>
        <end position="142"/>
    </location>
</feature>
<dbReference type="PANTHER" id="PTHR22947">
    <property type="entry name" value="MAJOR SPERM PROTEIN"/>
    <property type="match status" value="1"/>
</dbReference>
<reference evidence="4 5" key="1">
    <citation type="submission" date="2020-04" db="EMBL/GenBank/DDBJ databases">
        <authorList>
            <person name="Laetsch R D."/>
            <person name="Stevens L."/>
            <person name="Kumar S."/>
            <person name="Blaxter L. M."/>
        </authorList>
    </citation>
    <scope>NUCLEOTIDE SEQUENCE [LARGE SCALE GENOMIC DNA]</scope>
</reference>
<evidence type="ECO:0000313" key="4">
    <source>
        <dbReference type="EMBL" id="CAB3403260.1"/>
    </source>
</evidence>
<protein>
    <recommendedName>
        <fullName evidence="1">Major sperm protein</fullName>
    </recommendedName>
</protein>
<dbReference type="Proteomes" id="UP000494206">
    <property type="component" value="Unassembled WGS sequence"/>
</dbReference>
<dbReference type="EMBL" id="CADEPM010000003">
    <property type="protein sequence ID" value="CAB3403260.1"/>
    <property type="molecule type" value="Genomic_DNA"/>
</dbReference>
<feature type="region of interest" description="Disordered" evidence="2">
    <location>
        <begin position="14"/>
        <end position="37"/>
    </location>
</feature>
<keyword evidence="1" id="KW-0206">Cytoskeleton</keyword>
<keyword evidence="5" id="KW-1185">Reference proteome</keyword>
<dbReference type="InterPro" id="IPR000535">
    <property type="entry name" value="MSP_dom"/>
</dbReference>
<organism evidence="4 5">
    <name type="scientific">Caenorhabditis bovis</name>
    <dbReference type="NCBI Taxonomy" id="2654633"/>
    <lineage>
        <taxon>Eukaryota</taxon>
        <taxon>Metazoa</taxon>
        <taxon>Ecdysozoa</taxon>
        <taxon>Nematoda</taxon>
        <taxon>Chromadorea</taxon>
        <taxon>Rhabditida</taxon>
        <taxon>Rhabditina</taxon>
        <taxon>Rhabditomorpha</taxon>
        <taxon>Rhabditoidea</taxon>
        <taxon>Rhabditidae</taxon>
        <taxon>Peloderinae</taxon>
        <taxon>Caenorhabditis</taxon>
    </lineage>
</organism>
<comment type="function">
    <text evidence="1">Central component in molecular interactions underlying sperm crawling. Forms an extensive filament system that extends from sperm villipoda, along the leading edge of the pseudopod.</text>
</comment>
<dbReference type="InterPro" id="IPR008962">
    <property type="entry name" value="PapD-like_sf"/>
</dbReference>
<dbReference type="PANTHER" id="PTHR22947:SF41">
    <property type="entry name" value="MAJOR SPERM PROTEIN"/>
    <property type="match status" value="1"/>
</dbReference>
<dbReference type="PROSITE" id="PS50202">
    <property type="entry name" value="MSP"/>
    <property type="match status" value="1"/>
</dbReference>
<dbReference type="InterPro" id="IPR013783">
    <property type="entry name" value="Ig-like_fold"/>
</dbReference>
<evidence type="ECO:0000259" key="3">
    <source>
        <dbReference type="PROSITE" id="PS50202"/>
    </source>
</evidence>
<evidence type="ECO:0000256" key="2">
    <source>
        <dbReference type="SAM" id="MobiDB-lite"/>
    </source>
</evidence>
<name>A0A8S1ET63_9PELO</name>
<dbReference type="Gene3D" id="2.60.40.10">
    <property type="entry name" value="Immunoglobulins"/>
    <property type="match status" value="1"/>
</dbReference>
<evidence type="ECO:0000313" key="5">
    <source>
        <dbReference type="Proteomes" id="UP000494206"/>
    </source>
</evidence>
<keyword evidence="1" id="KW-0963">Cytoplasm</keyword>
<accession>A0A8S1ET63</accession>
<dbReference type="AlphaFoldDB" id="A0A8S1ET63"/>
<gene>
    <name evidence="4" type="ORF">CBOVIS_LOCUS5761</name>
</gene>
<dbReference type="SUPFAM" id="SSF49354">
    <property type="entry name" value="PapD-like"/>
    <property type="match status" value="1"/>
</dbReference>
<dbReference type="OrthoDB" id="5866971at2759"/>
<proteinExistence type="predicted"/>
<evidence type="ECO:0000256" key="1">
    <source>
        <dbReference type="RuleBase" id="RU003425"/>
    </source>
</evidence>